<organism evidence="2 3">
    <name type="scientific">Caerostris darwini</name>
    <dbReference type="NCBI Taxonomy" id="1538125"/>
    <lineage>
        <taxon>Eukaryota</taxon>
        <taxon>Metazoa</taxon>
        <taxon>Ecdysozoa</taxon>
        <taxon>Arthropoda</taxon>
        <taxon>Chelicerata</taxon>
        <taxon>Arachnida</taxon>
        <taxon>Araneae</taxon>
        <taxon>Araneomorphae</taxon>
        <taxon>Entelegynae</taxon>
        <taxon>Araneoidea</taxon>
        <taxon>Araneidae</taxon>
        <taxon>Caerostris</taxon>
    </lineage>
</organism>
<accession>A0AAV4VA05</accession>
<protein>
    <submittedName>
        <fullName evidence="2">Uncharacterized protein</fullName>
    </submittedName>
</protein>
<reference evidence="2 3" key="1">
    <citation type="submission" date="2021-06" db="EMBL/GenBank/DDBJ databases">
        <title>Caerostris darwini draft genome.</title>
        <authorList>
            <person name="Kono N."/>
            <person name="Arakawa K."/>
        </authorList>
    </citation>
    <scope>NUCLEOTIDE SEQUENCE [LARGE SCALE GENOMIC DNA]</scope>
</reference>
<dbReference type="AlphaFoldDB" id="A0AAV4VA05"/>
<name>A0AAV4VA05_9ARAC</name>
<feature type="region of interest" description="Disordered" evidence="1">
    <location>
        <begin position="1"/>
        <end position="30"/>
    </location>
</feature>
<dbReference type="Proteomes" id="UP001054837">
    <property type="component" value="Unassembled WGS sequence"/>
</dbReference>
<feature type="compositionally biased region" description="Basic and acidic residues" evidence="1">
    <location>
        <begin position="77"/>
        <end position="86"/>
    </location>
</feature>
<evidence type="ECO:0000256" key="1">
    <source>
        <dbReference type="SAM" id="MobiDB-lite"/>
    </source>
</evidence>
<keyword evidence="3" id="KW-1185">Reference proteome</keyword>
<comment type="caution">
    <text evidence="2">The sequence shown here is derived from an EMBL/GenBank/DDBJ whole genome shotgun (WGS) entry which is preliminary data.</text>
</comment>
<gene>
    <name evidence="2" type="ORF">CDAR_18251</name>
</gene>
<proteinExistence type="predicted"/>
<dbReference type="EMBL" id="BPLQ01012651">
    <property type="protein sequence ID" value="GIY66781.1"/>
    <property type="molecule type" value="Genomic_DNA"/>
</dbReference>
<feature type="region of interest" description="Disordered" evidence="1">
    <location>
        <begin position="62"/>
        <end position="86"/>
    </location>
</feature>
<evidence type="ECO:0000313" key="2">
    <source>
        <dbReference type="EMBL" id="GIY66781.1"/>
    </source>
</evidence>
<sequence length="86" mass="9177">MRQGGPFCPLSRSERAESVPPKSNGHPGTVWAVCPSNRRWAEISGYGMERANLGPLPLSIPLSGPSRHGPGPAYPRCRGDRVISVG</sequence>
<evidence type="ECO:0000313" key="3">
    <source>
        <dbReference type="Proteomes" id="UP001054837"/>
    </source>
</evidence>